<dbReference type="RefSeq" id="WP_132849361.1">
    <property type="nucleotide sequence ID" value="NZ_CP058648.1"/>
</dbReference>
<dbReference type="AlphaFoldDB" id="A0A4R2T8C3"/>
<protein>
    <submittedName>
        <fullName evidence="1">Uncharacterized protein</fullName>
    </submittedName>
</protein>
<sequence length="59" mass="6877">MNDSPKYQLISQIVSTIISKPYIEVNISKETKEIGITDRKTNSYITLHELINYLTYNIK</sequence>
<dbReference type="Proteomes" id="UP000295504">
    <property type="component" value="Unassembled WGS sequence"/>
</dbReference>
<keyword evidence="2" id="KW-1185">Reference proteome</keyword>
<proteinExistence type="predicted"/>
<reference evidence="1 2" key="1">
    <citation type="submission" date="2019-03" db="EMBL/GenBank/DDBJ databases">
        <title>Genomic Encyclopedia of Type Strains, Phase IV (KMG-IV): sequencing the most valuable type-strain genomes for metagenomic binning, comparative biology and taxonomic classification.</title>
        <authorList>
            <person name="Goeker M."/>
        </authorList>
    </citation>
    <scope>NUCLEOTIDE SEQUENCE [LARGE SCALE GENOMIC DNA]</scope>
    <source>
        <strain evidence="1 2">DSM 100013</strain>
    </source>
</reference>
<comment type="caution">
    <text evidence="1">The sequence shown here is derived from an EMBL/GenBank/DDBJ whole genome shotgun (WGS) entry which is preliminary data.</text>
</comment>
<dbReference type="EMBL" id="SLYC01000040">
    <property type="protein sequence ID" value="TCP98455.1"/>
    <property type="molecule type" value="Genomic_DNA"/>
</dbReference>
<organism evidence="1 2">
    <name type="scientific">Serpentinicella alkaliphila</name>
    <dbReference type="NCBI Taxonomy" id="1734049"/>
    <lineage>
        <taxon>Bacteria</taxon>
        <taxon>Bacillati</taxon>
        <taxon>Bacillota</taxon>
        <taxon>Clostridia</taxon>
        <taxon>Peptostreptococcales</taxon>
        <taxon>Natronincolaceae</taxon>
        <taxon>Serpentinicella</taxon>
    </lineage>
</organism>
<accession>A0A4R2T8C3</accession>
<gene>
    <name evidence="1" type="ORF">EDD79_104037</name>
</gene>
<evidence type="ECO:0000313" key="2">
    <source>
        <dbReference type="Proteomes" id="UP000295504"/>
    </source>
</evidence>
<evidence type="ECO:0000313" key="1">
    <source>
        <dbReference type="EMBL" id="TCP98455.1"/>
    </source>
</evidence>
<name>A0A4R2T8C3_9FIRM</name>